<organism evidence="1">
    <name type="scientific">Asterionellopsis glacialis</name>
    <dbReference type="NCBI Taxonomy" id="33640"/>
    <lineage>
        <taxon>Eukaryota</taxon>
        <taxon>Sar</taxon>
        <taxon>Stramenopiles</taxon>
        <taxon>Ochrophyta</taxon>
        <taxon>Bacillariophyta</taxon>
        <taxon>Fragilariophyceae</taxon>
        <taxon>Fragilariophycidae</taxon>
        <taxon>Fragilariales</taxon>
        <taxon>Fragilariaceae</taxon>
        <taxon>Asterionellopsis</taxon>
    </lineage>
</organism>
<dbReference type="EMBL" id="KC509520">
    <property type="protein sequence ID" value="AGY78395.1"/>
    <property type="molecule type" value="Genomic_DNA"/>
</dbReference>
<dbReference type="AlphaFoldDB" id="A0A023IP30"/>
<name>A0A023IP30_9STRA</name>
<dbReference type="EMBL" id="KC509520">
    <property type="protein sequence ID" value="AGY78391.1"/>
    <property type="molecule type" value="Genomic_DNA"/>
</dbReference>
<gene>
    <name evidence="1" type="primary">orf126_1</name>
    <name evidence="2" type="synonym">orf126_2</name>
</gene>
<reference evidence="1" key="1">
    <citation type="journal article" date="2014" name="Genome Biol. Evol.">
        <title>Serial gene losses and foreign DNA underlie size and sequence variation in the plastid genomes of diatoms.</title>
        <authorList>
            <person name="Ruck E.C."/>
            <person name="Nakov T."/>
            <person name="Jansen R.K."/>
            <person name="Theriot E.C."/>
            <person name="Alverson A.J."/>
        </authorList>
    </citation>
    <scope>NUCLEOTIDE SEQUENCE</scope>
    <source>
        <strain evidence="1">Ccmp1717</strain>
    </source>
</reference>
<dbReference type="RefSeq" id="YP_009028852.1">
    <property type="nucleotide sequence ID" value="NC_024080.1"/>
</dbReference>
<accession>A0A023IP30</accession>
<keyword evidence="1" id="KW-0934">Plastid</keyword>
<evidence type="ECO:0000313" key="2">
    <source>
        <dbReference type="EMBL" id="AGY78395.1"/>
    </source>
</evidence>
<keyword evidence="1" id="KW-0150">Chloroplast</keyword>
<sequence>MVLTVVKKIAMFIPDKLISINKNVNTIINLPENANKTFTYVTKVTGAAVGAAGAAKETVDLAEALACQDGICAFVSAVGVAADGLQICTSFIPGPNVTSIVTTPVYVGCKVLVWCCKKSKLPWGSC</sequence>
<proteinExistence type="predicted"/>
<dbReference type="GeneID" id="19739688"/>
<geneLocation type="chloroplast" evidence="1"/>
<protein>
    <submittedName>
        <fullName evidence="1">Uncharacterized protein</fullName>
    </submittedName>
</protein>
<evidence type="ECO:0000313" key="1">
    <source>
        <dbReference type="EMBL" id="AGY78391.1"/>
    </source>
</evidence>
<dbReference type="GeneID" id="19739758"/>
<dbReference type="RefSeq" id="YP_009028786.1">
    <property type="nucleotide sequence ID" value="NC_024080.1"/>
</dbReference>